<proteinExistence type="predicted"/>
<dbReference type="AlphaFoldDB" id="A0A392RGQ8"/>
<evidence type="ECO:0000313" key="2">
    <source>
        <dbReference type="Proteomes" id="UP000265520"/>
    </source>
</evidence>
<organism evidence="1 2">
    <name type="scientific">Trifolium medium</name>
    <dbReference type="NCBI Taxonomy" id="97028"/>
    <lineage>
        <taxon>Eukaryota</taxon>
        <taxon>Viridiplantae</taxon>
        <taxon>Streptophyta</taxon>
        <taxon>Embryophyta</taxon>
        <taxon>Tracheophyta</taxon>
        <taxon>Spermatophyta</taxon>
        <taxon>Magnoliopsida</taxon>
        <taxon>eudicotyledons</taxon>
        <taxon>Gunneridae</taxon>
        <taxon>Pentapetalae</taxon>
        <taxon>rosids</taxon>
        <taxon>fabids</taxon>
        <taxon>Fabales</taxon>
        <taxon>Fabaceae</taxon>
        <taxon>Papilionoideae</taxon>
        <taxon>50 kb inversion clade</taxon>
        <taxon>NPAAA clade</taxon>
        <taxon>Hologalegina</taxon>
        <taxon>IRL clade</taxon>
        <taxon>Trifolieae</taxon>
        <taxon>Trifolium</taxon>
    </lineage>
</organism>
<name>A0A392RGQ8_9FABA</name>
<keyword evidence="2" id="KW-1185">Reference proteome</keyword>
<accession>A0A392RGQ8</accession>
<comment type="caution">
    <text evidence="1">The sequence shown here is derived from an EMBL/GenBank/DDBJ whole genome shotgun (WGS) entry which is preliminary data.</text>
</comment>
<dbReference type="Proteomes" id="UP000265520">
    <property type="component" value="Unassembled WGS sequence"/>
</dbReference>
<evidence type="ECO:0000313" key="1">
    <source>
        <dbReference type="EMBL" id="MCI34775.1"/>
    </source>
</evidence>
<sequence>MGSSPSILENLHWGLDRLRPVLPRAWSPFTIPTPPLSKGYFIDRYSDDIAAPKALKAGRPMMMLYDVKGVLIT</sequence>
<protein>
    <submittedName>
        <fullName evidence="1">Uncharacterized protein</fullName>
    </submittedName>
</protein>
<dbReference type="EMBL" id="LXQA010216975">
    <property type="protein sequence ID" value="MCI34775.1"/>
    <property type="molecule type" value="Genomic_DNA"/>
</dbReference>
<reference evidence="1 2" key="1">
    <citation type="journal article" date="2018" name="Front. Plant Sci.">
        <title>Red Clover (Trifolium pratense) and Zigzag Clover (T. medium) - A Picture of Genomic Similarities and Differences.</title>
        <authorList>
            <person name="Dluhosova J."/>
            <person name="Istvanek J."/>
            <person name="Nedelnik J."/>
            <person name="Repkova J."/>
        </authorList>
    </citation>
    <scope>NUCLEOTIDE SEQUENCE [LARGE SCALE GENOMIC DNA]</scope>
    <source>
        <strain evidence="2">cv. 10/8</strain>
        <tissue evidence="1">Leaf</tissue>
    </source>
</reference>
<feature type="non-terminal residue" evidence="1">
    <location>
        <position position="73"/>
    </location>
</feature>